<dbReference type="SMART" id="SM00797">
    <property type="entry name" value="AHS2"/>
    <property type="match status" value="1"/>
</dbReference>
<dbReference type="OrthoDB" id="9782422at2"/>
<keyword evidence="6" id="KW-1185">Reference proteome</keyword>
<dbReference type="Pfam" id="PF02626">
    <property type="entry name" value="CT_A_B"/>
    <property type="match status" value="1"/>
</dbReference>
<dbReference type="Gene3D" id="2.40.100.10">
    <property type="entry name" value="Cyclophilin-like"/>
    <property type="match status" value="1"/>
</dbReference>
<evidence type="ECO:0000313" key="5">
    <source>
        <dbReference type="EMBL" id="RVT96495.1"/>
    </source>
</evidence>
<dbReference type="NCBIfam" id="TIGR00724">
    <property type="entry name" value="urea_amlyse_rel"/>
    <property type="match status" value="1"/>
</dbReference>
<dbReference type="SUPFAM" id="SSF50891">
    <property type="entry name" value="Cyclophilin-like"/>
    <property type="match status" value="1"/>
</dbReference>
<keyword evidence="1" id="KW-0547">Nucleotide-binding</keyword>
<dbReference type="PANTHER" id="PTHR43309">
    <property type="entry name" value="5-OXOPROLINASE SUBUNIT C"/>
    <property type="match status" value="1"/>
</dbReference>
<proteinExistence type="predicted"/>
<name>A0A437MFW7_9SPHI</name>
<dbReference type="EMBL" id="SACK01000016">
    <property type="protein sequence ID" value="RVT96495.1"/>
    <property type="molecule type" value="Genomic_DNA"/>
</dbReference>
<organism evidence="5 6">
    <name type="scientific">Mucilaginibacter limnophilus</name>
    <dbReference type="NCBI Taxonomy" id="1932778"/>
    <lineage>
        <taxon>Bacteria</taxon>
        <taxon>Pseudomonadati</taxon>
        <taxon>Bacteroidota</taxon>
        <taxon>Sphingobacteriia</taxon>
        <taxon>Sphingobacteriales</taxon>
        <taxon>Sphingobacteriaceae</taxon>
        <taxon>Mucilaginibacter</taxon>
    </lineage>
</organism>
<gene>
    <name evidence="5" type="ORF">EOD41_20220</name>
</gene>
<dbReference type="InterPro" id="IPR029000">
    <property type="entry name" value="Cyclophilin-like_dom_sf"/>
</dbReference>
<evidence type="ECO:0000256" key="2">
    <source>
        <dbReference type="ARBA" id="ARBA00022801"/>
    </source>
</evidence>
<evidence type="ECO:0000259" key="4">
    <source>
        <dbReference type="SMART" id="SM00797"/>
    </source>
</evidence>
<dbReference type="InterPro" id="IPR003778">
    <property type="entry name" value="CT_A_B"/>
</dbReference>
<comment type="caution">
    <text evidence="5">The sequence shown here is derived from an EMBL/GenBank/DDBJ whole genome shotgun (WGS) entry which is preliminary data.</text>
</comment>
<dbReference type="GO" id="GO:0005524">
    <property type="term" value="F:ATP binding"/>
    <property type="evidence" value="ECO:0007669"/>
    <property type="project" value="UniProtKB-KW"/>
</dbReference>
<accession>A0A437MFW7</accession>
<dbReference type="GO" id="GO:0016787">
    <property type="term" value="F:hydrolase activity"/>
    <property type="evidence" value="ECO:0007669"/>
    <property type="project" value="UniProtKB-KW"/>
</dbReference>
<feature type="domain" description="Carboxyltransferase" evidence="4">
    <location>
        <begin position="27"/>
        <end position="318"/>
    </location>
</feature>
<dbReference type="InterPro" id="IPR052708">
    <property type="entry name" value="PxpC"/>
</dbReference>
<sequence>MCIRIIKPGVLSTIQDMGRRQHLADAVPVSGAMDTVSARIANITLGNDSNCAVVELTYSGAVFFAETNLMISYAGEGSVLTVNGETLPKNKPVFIPEGNYIEQKPSGTGCRVYLAIAGGWDVPVVLGSRSTYLPAAFGGREGRSLQGGDTLESLNERSVITDKIFAALQSSSVKYPSWQVSSLNDYRKRSKDIRVVPGRESNRFNGESLSGFFTEAYTVSVDSNRMGINLIGMVLNRLNNTEMLSTAVTPGTIQVTNSGTAVILMADCQTTGGYPRIAQLASVDLAICGQLVPGDKIYFSQITWIEAEKLYMHQEEHLYKAALAIKHKYLY</sequence>
<dbReference type="GO" id="GO:0016740">
    <property type="term" value="F:transferase activity"/>
    <property type="evidence" value="ECO:0007669"/>
    <property type="project" value="UniProtKB-KW"/>
</dbReference>
<reference evidence="5 6" key="1">
    <citation type="submission" date="2019-01" db="EMBL/GenBank/DDBJ databases">
        <authorList>
            <person name="Chen W.-M."/>
        </authorList>
    </citation>
    <scope>NUCLEOTIDE SEQUENCE [LARGE SCALE GENOMIC DNA]</scope>
    <source>
        <strain evidence="5 6">YBJ-36</strain>
    </source>
</reference>
<evidence type="ECO:0000256" key="3">
    <source>
        <dbReference type="ARBA" id="ARBA00022840"/>
    </source>
</evidence>
<evidence type="ECO:0000256" key="1">
    <source>
        <dbReference type="ARBA" id="ARBA00022741"/>
    </source>
</evidence>
<keyword evidence="3" id="KW-0067">ATP-binding</keyword>
<dbReference type="Proteomes" id="UP000282759">
    <property type="component" value="Unassembled WGS sequence"/>
</dbReference>
<dbReference type="AlphaFoldDB" id="A0A437MFW7"/>
<dbReference type="PANTHER" id="PTHR43309:SF5">
    <property type="entry name" value="5-OXOPROLINASE SUBUNIT C"/>
    <property type="match status" value="1"/>
</dbReference>
<dbReference type="RefSeq" id="WP_127708562.1">
    <property type="nucleotide sequence ID" value="NZ_SACK01000016.1"/>
</dbReference>
<protein>
    <submittedName>
        <fullName evidence="5">Biotin-dependent carboxyltransferase family protein</fullName>
    </submittedName>
</protein>
<keyword evidence="5" id="KW-0808">Transferase</keyword>
<evidence type="ECO:0000313" key="6">
    <source>
        <dbReference type="Proteomes" id="UP000282759"/>
    </source>
</evidence>
<keyword evidence="2" id="KW-0378">Hydrolase</keyword>